<dbReference type="GO" id="GO:0005737">
    <property type="term" value="C:cytoplasm"/>
    <property type="evidence" value="ECO:0007669"/>
    <property type="project" value="TreeGrafter"/>
</dbReference>
<name>A0AAD5RZP8_9PEZI</name>
<evidence type="ECO:0000256" key="7">
    <source>
        <dbReference type="SAM" id="MobiDB-lite"/>
    </source>
</evidence>
<dbReference type="PANTHER" id="PTHR15481">
    <property type="entry name" value="RIBONUCLEIC ACID BINDING PROTEIN S1"/>
    <property type="match status" value="1"/>
</dbReference>
<dbReference type="SUPFAM" id="SSF54928">
    <property type="entry name" value="RNA-binding domain, RBD"/>
    <property type="match status" value="1"/>
</dbReference>
<dbReference type="PROSITE" id="PS50102">
    <property type="entry name" value="RRM"/>
    <property type="match status" value="1"/>
</dbReference>
<proteinExistence type="predicted"/>
<keyword evidence="5" id="KW-0539">Nucleus</keyword>
<evidence type="ECO:0000256" key="3">
    <source>
        <dbReference type="ARBA" id="ARBA00022884"/>
    </source>
</evidence>
<evidence type="ECO:0000256" key="4">
    <source>
        <dbReference type="ARBA" id="ARBA00023187"/>
    </source>
</evidence>
<dbReference type="SMART" id="SM00360">
    <property type="entry name" value="RRM"/>
    <property type="match status" value="1"/>
</dbReference>
<accession>A0AAD5RZP8</accession>
<gene>
    <name evidence="9" type="ORF">MKZ38_001178</name>
</gene>
<evidence type="ECO:0000259" key="8">
    <source>
        <dbReference type="PROSITE" id="PS50102"/>
    </source>
</evidence>
<evidence type="ECO:0000313" key="10">
    <source>
        <dbReference type="Proteomes" id="UP001201980"/>
    </source>
</evidence>
<evidence type="ECO:0000256" key="6">
    <source>
        <dbReference type="PROSITE-ProRule" id="PRU00176"/>
    </source>
</evidence>
<keyword evidence="4" id="KW-0508">mRNA splicing</keyword>
<evidence type="ECO:0000313" key="9">
    <source>
        <dbReference type="EMBL" id="KAJ2906535.1"/>
    </source>
</evidence>
<dbReference type="GO" id="GO:0003723">
    <property type="term" value="F:RNA binding"/>
    <property type="evidence" value="ECO:0007669"/>
    <property type="project" value="UniProtKB-UniRule"/>
</dbReference>
<dbReference type="CDD" id="cd12365">
    <property type="entry name" value="RRM_RNPS1"/>
    <property type="match status" value="1"/>
</dbReference>
<organism evidence="9 10">
    <name type="scientific">Zalerion maritima</name>
    <dbReference type="NCBI Taxonomy" id="339359"/>
    <lineage>
        <taxon>Eukaryota</taxon>
        <taxon>Fungi</taxon>
        <taxon>Dikarya</taxon>
        <taxon>Ascomycota</taxon>
        <taxon>Pezizomycotina</taxon>
        <taxon>Sordariomycetes</taxon>
        <taxon>Lulworthiomycetidae</taxon>
        <taxon>Lulworthiales</taxon>
        <taxon>Lulworthiaceae</taxon>
        <taxon>Zalerion</taxon>
    </lineage>
</organism>
<feature type="region of interest" description="Disordered" evidence="7">
    <location>
        <begin position="212"/>
        <end position="244"/>
    </location>
</feature>
<comment type="subcellular location">
    <subcellularLocation>
        <location evidence="1">Nucleus</location>
    </subcellularLocation>
</comment>
<dbReference type="EMBL" id="JAKWBI020000012">
    <property type="protein sequence ID" value="KAJ2906535.1"/>
    <property type="molecule type" value="Genomic_DNA"/>
</dbReference>
<dbReference type="AlphaFoldDB" id="A0AAD5RZP8"/>
<dbReference type="Proteomes" id="UP001201980">
    <property type="component" value="Unassembled WGS sequence"/>
</dbReference>
<dbReference type="InterPro" id="IPR034201">
    <property type="entry name" value="RNPS1_RRM"/>
</dbReference>
<dbReference type="InterPro" id="IPR012677">
    <property type="entry name" value="Nucleotide-bd_a/b_plait_sf"/>
</dbReference>
<feature type="domain" description="RRM" evidence="8">
    <location>
        <begin position="17"/>
        <end position="95"/>
    </location>
</feature>
<dbReference type="GO" id="GO:0005654">
    <property type="term" value="C:nucleoplasm"/>
    <property type="evidence" value="ECO:0007669"/>
    <property type="project" value="TreeGrafter"/>
</dbReference>
<reference evidence="9" key="1">
    <citation type="submission" date="2022-07" db="EMBL/GenBank/DDBJ databases">
        <title>Draft genome sequence of Zalerion maritima ATCC 34329, a (micro)plastics degrading marine fungus.</title>
        <authorList>
            <person name="Paco A."/>
            <person name="Goncalves M.F.M."/>
            <person name="Rocha-Santos T.A.P."/>
            <person name="Alves A."/>
        </authorList>
    </citation>
    <scope>NUCLEOTIDE SEQUENCE</scope>
    <source>
        <strain evidence="9">ATCC 34329</strain>
    </source>
</reference>
<evidence type="ECO:0000256" key="1">
    <source>
        <dbReference type="ARBA" id="ARBA00004123"/>
    </source>
</evidence>
<dbReference type="Gene3D" id="3.30.70.330">
    <property type="match status" value="1"/>
</dbReference>
<keyword evidence="2" id="KW-0507">mRNA processing</keyword>
<dbReference type="InterPro" id="IPR000504">
    <property type="entry name" value="RRM_dom"/>
</dbReference>
<dbReference type="GO" id="GO:0000398">
    <property type="term" value="P:mRNA splicing, via spliceosome"/>
    <property type="evidence" value="ECO:0007669"/>
    <property type="project" value="TreeGrafter"/>
</dbReference>
<sequence>MTSRSRNFAADGTFVNIQIVVEKLTKNVDEDHLREIFGTYGPIRDLDLPMNRQFGTNRGTAYILFINEADAEAAIAHMHEAQIDGAIINVSIVLSPVVGEDEGRHQAEAGLEEPEPEWEVVVAGMPAQSPIPTDLAPFHDPAPPLLPPAVTAVAAVVPHITAIPALGALAEAATAATIAAVAAQVGLEGEEEEAVEVVATRRGSLVARMKDKNMVGVDRKTSEHEKEKRLKTPKGIGKERGSGN</sequence>
<evidence type="ECO:0000256" key="5">
    <source>
        <dbReference type="ARBA" id="ARBA00023242"/>
    </source>
</evidence>
<evidence type="ECO:0000256" key="2">
    <source>
        <dbReference type="ARBA" id="ARBA00022664"/>
    </source>
</evidence>
<dbReference type="Pfam" id="PF00076">
    <property type="entry name" value="RRM_1"/>
    <property type="match status" value="1"/>
</dbReference>
<keyword evidence="3 6" id="KW-0694">RNA-binding</keyword>
<dbReference type="GO" id="GO:0061574">
    <property type="term" value="C:ASAP complex"/>
    <property type="evidence" value="ECO:0007669"/>
    <property type="project" value="TreeGrafter"/>
</dbReference>
<dbReference type="PANTHER" id="PTHR15481:SF0">
    <property type="entry name" value="LD23870P-RELATED"/>
    <property type="match status" value="1"/>
</dbReference>
<protein>
    <recommendedName>
        <fullName evidence="8">RRM domain-containing protein</fullName>
    </recommendedName>
</protein>
<comment type="caution">
    <text evidence="9">The sequence shown here is derived from an EMBL/GenBank/DDBJ whole genome shotgun (WGS) entry which is preliminary data.</text>
</comment>
<keyword evidence="10" id="KW-1185">Reference proteome</keyword>
<dbReference type="InterPro" id="IPR035979">
    <property type="entry name" value="RBD_domain_sf"/>
</dbReference>